<evidence type="ECO:0000313" key="2">
    <source>
        <dbReference type="Proteomes" id="UP001152795"/>
    </source>
</evidence>
<protein>
    <submittedName>
        <fullName evidence="1">Uncharacterized protein</fullName>
    </submittedName>
</protein>
<gene>
    <name evidence="1" type="ORF">PACLA_8A066384</name>
</gene>
<comment type="caution">
    <text evidence="1">The sequence shown here is derived from an EMBL/GenBank/DDBJ whole genome shotgun (WGS) entry which is preliminary data.</text>
</comment>
<evidence type="ECO:0000313" key="1">
    <source>
        <dbReference type="EMBL" id="CAB4020528.1"/>
    </source>
</evidence>
<feature type="non-terminal residue" evidence="1">
    <location>
        <position position="75"/>
    </location>
</feature>
<name>A0A7D9EYC5_PARCT</name>
<dbReference type="AlphaFoldDB" id="A0A7D9EYC5"/>
<keyword evidence="2" id="KW-1185">Reference proteome</keyword>
<proteinExistence type="predicted"/>
<organism evidence="1 2">
    <name type="scientific">Paramuricea clavata</name>
    <name type="common">Red gorgonian</name>
    <name type="synonym">Violescent sea-whip</name>
    <dbReference type="NCBI Taxonomy" id="317549"/>
    <lineage>
        <taxon>Eukaryota</taxon>
        <taxon>Metazoa</taxon>
        <taxon>Cnidaria</taxon>
        <taxon>Anthozoa</taxon>
        <taxon>Octocorallia</taxon>
        <taxon>Malacalcyonacea</taxon>
        <taxon>Plexauridae</taxon>
        <taxon>Paramuricea</taxon>
    </lineage>
</organism>
<feature type="non-terminal residue" evidence="1">
    <location>
        <position position="1"/>
    </location>
</feature>
<accession>A0A7D9EYC5</accession>
<sequence>FGCNEFTNQSSAMLVLDSKCQRQGGQQIADFLPKEKKCCVKSLDFWDNHHWKDLDHEFKENLFAISGSLGKFLVK</sequence>
<dbReference type="Proteomes" id="UP001152795">
    <property type="component" value="Unassembled WGS sequence"/>
</dbReference>
<reference evidence="1" key="1">
    <citation type="submission" date="2020-04" db="EMBL/GenBank/DDBJ databases">
        <authorList>
            <person name="Alioto T."/>
            <person name="Alioto T."/>
            <person name="Gomez Garrido J."/>
        </authorList>
    </citation>
    <scope>NUCLEOTIDE SEQUENCE</scope>
    <source>
        <strain evidence="1">A484AB</strain>
    </source>
</reference>
<dbReference type="EMBL" id="CACRXK020010996">
    <property type="protein sequence ID" value="CAB4020528.1"/>
    <property type="molecule type" value="Genomic_DNA"/>
</dbReference>